<keyword evidence="14" id="KW-0573">Peptidoglycan synthesis</keyword>
<dbReference type="AlphaFoldDB" id="A0A4V1J7M8"/>
<evidence type="ECO:0000256" key="6">
    <source>
        <dbReference type="ARBA" id="ARBA00022692"/>
    </source>
</evidence>
<dbReference type="EC" id="3.6.1.27" evidence="3 14"/>
<comment type="catalytic activity">
    <reaction evidence="13 14">
        <text>di-trans,octa-cis-undecaprenyl diphosphate + H2O = di-trans,octa-cis-undecaprenyl phosphate + phosphate + H(+)</text>
        <dbReference type="Rhea" id="RHEA:28094"/>
        <dbReference type="ChEBI" id="CHEBI:15377"/>
        <dbReference type="ChEBI" id="CHEBI:15378"/>
        <dbReference type="ChEBI" id="CHEBI:43474"/>
        <dbReference type="ChEBI" id="CHEBI:58405"/>
        <dbReference type="ChEBI" id="CHEBI:60392"/>
        <dbReference type="EC" id="3.6.1.27"/>
    </reaction>
</comment>
<evidence type="ECO:0000256" key="14">
    <source>
        <dbReference type="HAMAP-Rule" id="MF_01006"/>
    </source>
</evidence>
<evidence type="ECO:0000313" key="16">
    <source>
        <dbReference type="Proteomes" id="UP000289269"/>
    </source>
</evidence>
<keyword evidence="14" id="KW-0133">Cell shape</keyword>
<sequence>MTIFEAIILGIIQGLTEFIPISSSGHVLLAQNVFLGASDHLFLEYINIGTVAALIIYFWPRLWQIVVSAFTKSDWRLVRNLVVSAIPAGVIGLTFAGAIETNRFFGSPWTVAATLLIFGVVMVVLEKIPRLPQVADGSSMGSGRAAIIGFAQVLALVPGTSRSASTIVAGRLSGLSPAVAAEYSFLLSIPIMLGLIAKLLVKSGDRAYLFDHLPAVFWGNLMALVFGLLSVKFLMGYLKNHSLQAFGWYRIGLAVLVALTLTLG</sequence>
<evidence type="ECO:0000256" key="12">
    <source>
        <dbReference type="ARBA" id="ARBA00032932"/>
    </source>
</evidence>
<organism evidence="15 16">
    <name type="scientific">Candidatus Chaera renei</name>
    <dbReference type="NCBI Taxonomy" id="2506947"/>
    <lineage>
        <taxon>Bacteria</taxon>
        <taxon>Candidatus Saccharimonadota</taxon>
        <taxon>Candidatus Saccharimonadia</taxon>
        <taxon>Candidatus Saccharimonadales</taxon>
        <taxon>Candidatus Saccharimonadaceae</taxon>
        <taxon>Candidatus Chaera</taxon>
    </lineage>
</organism>
<evidence type="ECO:0000256" key="8">
    <source>
        <dbReference type="ARBA" id="ARBA00022989"/>
    </source>
</evidence>
<comment type="function">
    <text evidence="14">Catalyzes the dephosphorylation of undecaprenyl diphosphate (UPP). Confers resistance to bacitracin.</text>
</comment>
<keyword evidence="8 14" id="KW-1133">Transmembrane helix</keyword>
<comment type="miscellaneous">
    <text evidence="14">Bacitracin is thought to be involved in the inhibition of peptidoglycan synthesis by sequestering undecaprenyl diphosphate, thereby reducing the pool of lipid carrier available.</text>
</comment>
<feature type="transmembrane region" description="Helical" evidence="14">
    <location>
        <begin position="183"/>
        <end position="201"/>
    </location>
</feature>
<dbReference type="HAMAP" id="MF_01006">
    <property type="entry name" value="Undec_diphosphatase"/>
    <property type="match status" value="1"/>
</dbReference>
<keyword evidence="14" id="KW-0961">Cell wall biogenesis/degradation</keyword>
<feature type="transmembrane region" description="Helical" evidence="14">
    <location>
        <begin position="213"/>
        <end position="234"/>
    </location>
</feature>
<evidence type="ECO:0000256" key="1">
    <source>
        <dbReference type="ARBA" id="ARBA00004651"/>
    </source>
</evidence>
<evidence type="ECO:0000256" key="4">
    <source>
        <dbReference type="ARBA" id="ARBA00021581"/>
    </source>
</evidence>
<keyword evidence="9 14" id="KW-0472">Membrane</keyword>
<evidence type="ECO:0000256" key="10">
    <source>
        <dbReference type="ARBA" id="ARBA00023251"/>
    </source>
</evidence>
<proteinExistence type="inferred from homology"/>
<evidence type="ECO:0000256" key="11">
    <source>
        <dbReference type="ARBA" id="ARBA00032707"/>
    </source>
</evidence>
<evidence type="ECO:0000256" key="3">
    <source>
        <dbReference type="ARBA" id="ARBA00012374"/>
    </source>
</evidence>
<dbReference type="GO" id="GO:0005886">
    <property type="term" value="C:plasma membrane"/>
    <property type="evidence" value="ECO:0007669"/>
    <property type="project" value="UniProtKB-SubCell"/>
</dbReference>
<feature type="transmembrane region" description="Helical" evidence="14">
    <location>
        <begin position="81"/>
        <end position="99"/>
    </location>
</feature>
<keyword evidence="5 14" id="KW-1003">Cell membrane</keyword>
<comment type="similarity">
    <text evidence="2 14">Belongs to the UppP family.</text>
</comment>
<feature type="transmembrane region" description="Helical" evidence="14">
    <location>
        <begin position="145"/>
        <end position="163"/>
    </location>
</feature>
<dbReference type="GO" id="GO:0050380">
    <property type="term" value="F:undecaprenyl-diphosphatase activity"/>
    <property type="evidence" value="ECO:0007669"/>
    <property type="project" value="UniProtKB-UniRule"/>
</dbReference>
<dbReference type="PANTHER" id="PTHR30622">
    <property type="entry name" value="UNDECAPRENYL-DIPHOSPHATASE"/>
    <property type="match status" value="1"/>
</dbReference>
<feature type="transmembrane region" description="Helical" evidence="14">
    <location>
        <begin position="246"/>
        <end position="263"/>
    </location>
</feature>
<name>A0A4V1J7M8_9BACT</name>
<comment type="subcellular location">
    <subcellularLocation>
        <location evidence="1 14">Cell membrane</location>
        <topology evidence="1 14">Multi-pass membrane protein</topology>
    </subcellularLocation>
</comment>
<reference evidence="15" key="1">
    <citation type="submission" date="2019-01" db="EMBL/GenBank/DDBJ databases">
        <title>Genomic signatures and co-occurrence patterns of the ultra-small Saccharimodia (Patescibacteria phylum) suggest a symbiotic lifestyle.</title>
        <authorList>
            <person name="Lemos L."/>
            <person name="Medeiros J."/>
            <person name="Andreote F."/>
            <person name="Fernandes G."/>
            <person name="Varani A."/>
            <person name="Oliveira G."/>
            <person name="Pylro V."/>
        </authorList>
    </citation>
    <scope>NUCLEOTIDE SEQUENCE [LARGE SCALE GENOMIC DNA]</scope>
    <source>
        <strain evidence="15">AMD01</strain>
    </source>
</reference>
<keyword evidence="16" id="KW-1185">Reference proteome</keyword>
<dbReference type="Pfam" id="PF02673">
    <property type="entry name" value="BacA"/>
    <property type="match status" value="1"/>
</dbReference>
<evidence type="ECO:0000256" key="9">
    <source>
        <dbReference type="ARBA" id="ARBA00023136"/>
    </source>
</evidence>
<keyword evidence="6 14" id="KW-0812">Transmembrane</keyword>
<evidence type="ECO:0000256" key="5">
    <source>
        <dbReference type="ARBA" id="ARBA00022475"/>
    </source>
</evidence>
<comment type="caution">
    <text evidence="15">The sequence shown here is derived from an EMBL/GenBank/DDBJ whole genome shotgun (WGS) entry which is preliminary data.</text>
</comment>
<dbReference type="GO" id="GO:0071555">
    <property type="term" value="P:cell wall organization"/>
    <property type="evidence" value="ECO:0007669"/>
    <property type="project" value="UniProtKB-KW"/>
</dbReference>
<accession>A0A4V1J7M8</accession>
<evidence type="ECO:0000256" key="2">
    <source>
        <dbReference type="ARBA" id="ARBA00010621"/>
    </source>
</evidence>
<dbReference type="InterPro" id="IPR003824">
    <property type="entry name" value="UppP"/>
</dbReference>
<evidence type="ECO:0000256" key="7">
    <source>
        <dbReference type="ARBA" id="ARBA00022801"/>
    </source>
</evidence>
<dbReference type="EMBL" id="SCKW01000008">
    <property type="protein sequence ID" value="RWZ79531.1"/>
    <property type="molecule type" value="Genomic_DNA"/>
</dbReference>
<keyword evidence="10 14" id="KW-0046">Antibiotic resistance</keyword>
<dbReference type="PANTHER" id="PTHR30622:SF2">
    <property type="entry name" value="UNDECAPRENYL-DIPHOSPHATASE"/>
    <property type="match status" value="1"/>
</dbReference>
<gene>
    <name evidence="14" type="primary">uppP</name>
    <name evidence="15" type="ORF">EOT04_01305</name>
</gene>
<dbReference type="GO" id="GO:0009252">
    <property type="term" value="P:peptidoglycan biosynthetic process"/>
    <property type="evidence" value="ECO:0007669"/>
    <property type="project" value="UniProtKB-KW"/>
</dbReference>
<dbReference type="Proteomes" id="UP000289269">
    <property type="component" value="Unassembled WGS sequence"/>
</dbReference>
<feature type="transmembrane region" description="Helical" evidence="14">
    <location>
        <begin position="105"/>
        <end position="125"/>
    </location>
</feature>
<dbReference type="GO" id="GO:0046677">
    <property type="term" value="P:response to antibiotic"/>
    <property type="evidence" value="ECO:0007669"/>
    <property type="project" value="UniProtKB-UniRule"/>
</dbReference>
<dbReference type="GO" id="GO:0008360">
    <property type="term" value="P:regulation of cell shape"/>
    <property type="evidence" value="ECO:0007669"/>
    <property type="project" value="UniProtKB-KW"/>
</dbReference>
<keyword evidence="7 14" id="KW-0378">Hydrolase</keyword>
<evidence type="ECO:0000313" key="15">
    <source>
        <dbReference type="EMBL" id="RWZ79531.1"/>
    </source>
</evidence>
<evidence type="ECO:0000256" key="13">
    <source>
        <dbReference type="ARBA" id="ARBA00047594"/>
    </source>
</evidence>
<feature type="transmembrane region" description="Helical" evidence="14">
    <location>
        <begin position="42"/>
        <end position="60"/>
    </location>
</feature>
<protein>
    <recommendedName>
        <fullName evidence="4 14">Undecaprenyl-diphosphatase</fullName>
        <ecNumber evidence="3 14">3.6.1.27</ecNumber>
    </recommendedName>
    <alternativeName>
        <fullName evidence="12 14">Bacitracin resistance protein</fullName>
    </alternativeName>
    <alternativeName>
        <fullName evidence="11 14">Undecaprenyl pyrophosphate phosphatase</fullName>
    </alternativeName>
</protein>